<dbReference type="AlphaFoldDB" id="A0A392Q219"/>
<evidence type="ECO:0000313" key="1">
    <source>
        <dbReference type="EMBL" id="MCI18453.1"/>
    </source>
</evidence>
<keyword evidence="2" id="KW-1185">Reference proteome</keyword>
<dbReference type="EMBL" id="LXQA010110226">
    <property type="protein sequence ID" value="MCI18453.1"/>
    <property type="molecule type" value="Genomic_DNA"/>
</dbReference>
<dbReference type="Proteomes" id="UP000265520">
    <property type="component" value="Unassembled WGS sequence"/>
</dbReference>
<name>A0A392Q219_9FABA</name>
<proteinExistence type="predicted"/>
<organism evidence="1 2">
    <name type="scientific">Trifolium medium</name>
    <dbReference type="NCBI Taxonomy" id="97028"/>
    <lineage>
        <taxon>Eukaryota</taxon>
        <taxon>Viridiplantae</taxon>
        <taxon>Streptophyta</taxon>
        <taxon>Embryophyta</taxon>
        <taxon>Tracheophyta</taxon>
        <taxon>Spermatophyta</taxon>
        <taxon>Magnoliopsida</taxon>
        <taxon>eudicotyledons</taxon>
        <taxon>Gunneridae</taxon>
        <taxon>Pentapetalae</taxon>
        <taxon>rosids</taxon>
        <taxon>fabids</taxon>
        <taxon>Fabales</taxon>
        <taxon>Fabaceae</taxon>
        <taxon>Papilionoideae</taxon>
        <taxon>50 kb inversion clade</taxon>
        <taxon>NPAAA clade</taxon>
        <taxon>Hologalegina</taxon>
        <taxon>IRL clade</taxon>
        <taxon>Trifolieae</taxon>
        <taxon>Trifolium</taxon>
    </lineage>
</organism>
<feature type="non-terminal residue" evidence="1">
    <location>
        <position position="1"/>
    </location>
</feature>
<reference evidence="1 2" key="1">
    <citation type="journal article" date="2018" name="Front. Plant Sci.">
        <title>Red Clover (Trifolium pratense) and Zigzag Clover (T. medium) - A Picture of Genomic Similarities and Differences.</title>
        <authorList>
            <person name="Dluhosova J."/>
            <person name="Istvanek J."/>
            <person name="Nedelnik J."/>
            <person name="Repkova J."/>
        </authorList>
    </citation>
    <scope>NUCLEOTIDE SEQUENCE [LARGE SCALE GENOMIC DNA]</scope>
    <source>
        <strain evidence="2">cv. 10/8</strain>
        <tissue evidence="1">Leaf</tissue>
    </source>
</reference>
<evidence type="ECO:0000313" key="2">
    <source>
        <dbReference type="Proteomes" id="UP000265520"/>
    </source>
</evidence>
<sequence length="138" mass="14766">VDGDGAADGKEEGELVVVSGERDEAVQYTMVNSRLDVSDTTKKGADNREGVEKVKLMVERKREVGVVEGTKVEDTVEALILTSLCGEGVGEYQEDRKRVEGAAVARCGEGIRVSESVEEDICVDAEGGGNEKQNFNEG</sequence>
<accession>A0A392Q219</accession>
<protein>
    <submittedName>
        <fullName evidence="1">Uncharacterized protein</fullName>
    </submittedName>
</protein>
<comment type="caution">
    <text evidence="1">The sequence shown here is derived from an EMBL/GenBank/DDBJ whole genome shotgun (WGS) entry which is preliminary data.</text>
</comment>